<organism evidence="3">
    <name type="scientific">marine metagenome</name>
    <dbReference type="NCBI Taxonomy" id="408172"/>
    <lineage>
        <taxon>unclassified sequences</taxon>
        <taxon>metagenomes</taxon>
        <taxon>ecological metagenomes</taxon>
    </lineage>
</organism>
<name>A0A382J650_9ZZZZ</name>
<sequence>MSNQSTSDTLEPSRNPAGSGTLRKTRVDNAGIIMLTIFSAMLGLNQALVKLVNAGFSPIFQAGLRSVC</sequence>
<protein>
    <recommendedName>
        <fullName evidence="4">EamA domain-containing protein</fullName>
    </recommendedName>
</protein>
<feature type="non-terminal residue" evidence="3">
    <location>
        <position position="68"/>
    </location>
</feature>
<evidence type="ECO:0008006" key="4">
    <source>
        <dbReference type="Google" id="ProtNLM"/>
    </source>
</evidence>
<evidence type="ECO:0000256" key="2">
    <source>
        <dbReference type="SAM" id="Phobius"/>
    </source>
</evidence>
<dbReference type="AlphaFoldDB" id="A0A382J650"/>
<keyword evidence="2" id="KW-1133">Transmembrane helix</keyword>
<evidence type="ECO:0000313" key="3">
    <source>
        <dbReference type="EMBL" id="SVC07634.1"/>
    </source>
</evidence>
<feature type="transmembrane region" description="Helical" evidence="2">
    <location>
        <begin position="30"/>
        <end position="49"/>
    </location>
</feature>
<gene>
    <name evidence="3" type="ORF">METZ01_LOCUS260488</name>
</gene>
<accession>A0A382J650</accession>
<keyword evidence="2" id="KW-0812">Transmembrane</keyword>
<feature type="compositionally biased region" description="Polar residues" evidence="1">
    <location>
        <begin position="1"/>
        <end position="18"/>
    </location>
</feature>
<dbReference type="EMBL" id="UINC01072182">
    <property type="protein sequence ID" value="SVC07634.1"/>
    <property type="molecule type" value="Genomic_DNA"/>
</dbReference>
<feature type="region of interest" description="Disordered" evidence="1">
    <location>
        <begin position="1"/>
        <end position="23"/>
    </location>
</feature>
<reference evidence="3" key="1">
    <citation type="submission" date="2018-05" db="EMBL/GenBank/DDBJ databases">
        <authorList>
            <person name="Lanie J.A."/>
            <person name="Ng W.-L."/>
            <person name="Kazmierczak K.M."/>
            <person name="Andrzejewski T.M."/>
            <person name="Davidsen T.M."/>
            <person name="Wayne K.J."/>
            <person name="Tettelin H."/>
            <person name="Glass J.I."/>
            <person name="Rusch D."/>
            <person name="Podicherti R."/>
            <person name="Tsui H.-C.T."/>
            <person name="Winkler M.E."/>
        </authorList>
    </citation>
    <scope>NUCLEOTIDE SEQUENCE</scope>
</reference>
<keyword evidence="2" id="KW-0472">Membrane</keyword>
<proteinExistence type="predicted"/>
<evidence type="ECO:0000256" key="1">
    <source>
        <dbReference type="SAM" id="MobiDB-lite"/>
    </source>
</evidence>